<reference evidence="1 2" key="1">
    <citation type="journal article" date="2010" name="J. Bacteriol.">
        <title>Genome sequence of Lentisphaera araneosa HTCC2155T, the type species of the order Lentisphaerales in the phylum Lentisphaerae.</title>
        <authorList>
            <person name="Thrash J.C."/>
            <person name="Cho J.C."/>
            <person name="Vergin K.L."/>
            <person name="Morris R.M."/>
            <person name="Giovannoni S.J."/>
        </authorList>
    </citation>
    <scope>NUCLEOTIDE SEQUENCE [LARGE SCALE GENOMIC DNA]</scope>
    <source>
        <strain evidence="1 2">HTCC2155</strain>
    </source>
</reference>
<dbReference type="AlphaFoldDB" id="A6DUD5"/>
<evidence type="ECO:0000313" key="1">
    <source>
        <dbReference type="EMBL" id="EDM24759.1"/>
    </source>
</evidence>
<dbReference type="EMBL" id="ABCK01000053">
    <property type="protein sequence ID" value="EDM24759.1"/>
    <property type="molecule type" value="Genomic_DNA"/>
</dbReference>
<gene>
    <name evidence="1" type="ORF">LNTAR_02709</name>
</gene>
<name>A6DUD5_9BACT</name>
<protein>
    <submittedName>
        <fullName evidence="1">Uncharacterized protein</fullName>
    </submittedName>
</protein>
<dbReference type="InterPro" id="IPR010583">
    <property type="entry name" value="MipA"/>
</dbReference>
<keyword evidence="2" id="KW-1185">Reference proteome</keyword>
<evidence type="ECO:0000313" key="2">
    <source>
        <dbReference type="Proteomes" id="UP000004947"/>
    </source>
</evidence>
<proteinExistence type="predicted"/>
<organism evidence="1 2">
    <name type="scientific">Lentisphaera araneosa HTCC2155</name>
    <dbReference type="NCBI Taxonomy" id="313628"/>
    <lineage>
        <taxon>Bacteria</taxon>
        <taxon>Pseudomonadati</taxon>
        <taxon>Lentisphaerota</taxon>
        <taxon>Lentisphaeria</taxon>
        <taxon>Lentisphaerales</taxon>
        <taxon>Lentisphaeraceae</taxon>
        <taxon>Lentisphaera</taxon>
    </lineage>
</organism>
<accession>A6DUD5</accession>
<sequence length="80" mass="8210">GGAVGWVNSDGGAWLYSTDTVTGGDGFSDVSVSASLSFDLTENLSISPFVSYTALIEDAKDSTGGDNEEIFGGVNLSFSF</sequence>
<dbReference type="Proteomes" id="UP000004947">
    <property type="component" value="Unassembled WGS sequence"/>
</dbReference>
<feature type="non-terminal residue" evidence="1">
    <location>
        <position position="1"/>
    </location>
</feature>
<comment type="caution">
    <text evidence="1">The sequence shown here is derived from an EMBL/GenBank/DDBJ whole genome shotgun (WGS) entry which is preliminary data.</text>
</comment>
<dbReference type="RefSeq" id="WP_007281418.1">
    <property type="nucleotide sequence ID" value="NZ_ABCK01000053.1"/>
</dbReference>
<dbReference type="Pfam" id="PF06629">
    <property type="entry name" value="MipA"/>
    <property type="match status" value="1"/>
</dbReference>